<dbReference type="Proteomes" id="UP000305423">
    <property type="component" value="Unassembled WGS sequence"/>
</dbReference>
<protein>
    <recommendedName>
        <fullName evidence="3">DUF4145 domain-containing protein</fullName>
    </recommendedName>
</protein>
<dbReference type="RefSeq" id="WP_045962903.1">
    <property type="nucleotide sequence ID" value="NZ_JXXW01000017.1"/>
</dbReference>
<comment type="caution">
    <text evidence="1">The sequence shown here is derived from an EMBL/GenBank/DDBJ whole genome shotgun (WGS) entry which is preliminary data.</text>
</comment>
<dbReference type="AlphaFoldDB" id="A0AAQ2EUG9"/>
<gene>
    <name evidence="1" type="ORF">CWB74_08930</name>
</gene>
<evidence type="ECO:0000313" key="2">
    <source>
        <dbReference type="Proteomes" id="UP000305423"/>
    </source>
</evidence>
<reference evidence="2" key="2">
    <citation type="submission" date="2019-06" db="EMBL/GenBank/DDBJ databases">
        <title>Co-occurence of chitin degradation, pigmentation and bioactivity in marine Pseudoalteromonas.</title>
        <authorList>
            <person name="Sonnenschein E.C."/>
            <person name="Bech P.K."/>
        </authorList>
    </citation>
    <scope>NUCLEOTIDE SEQUENCE [LARGE SCALE GENOMIC DNA]</scope>
    <source>
        <strain evidence="2">S1607</strain>
    </source>
</reference>
<organism evidence="1 2">
    <name type="scientific">Pseudoalteromonas piscicida</name>
    <dbReference type="NCBI Taxonomy" id="43662"/>
    <lineage>
        <taxon>Bacteria</taxon>
        <taxon>Pseudomonadati</taxon>
        <taxon>Pseudomonadota</taxon>
        <taxon>Gammaproteobacteria</taxon>
        <taxon>Alteromonadales</taxon>
        <taxon>Pseudoalteromonadaceae</taxon>
        <taxon>Pseudoalteromonas</taxon>
    </lineage>
</organism>
<name>A0AAQ2EUG9_PSEO7</name>
<proteinExistence type="predicted"/>
<evidence type="ECO:0008006" key="3">
    <source>
        <dbReference type="Google" id="ProtNLM"/>
    </source>
</evidence>
<accession>A0AAQ2EUG9</accession>
<dbReference type="EMBL" id="PNEL01000021">
    <property type="protein sequence ID" value="TMN78373.1"/>
    <property type="molecule type" value="Genomic_DNA"/>
</dbReference>
<evidence type="ECO:0000313" key="1">
    <source>
        <dbReference type="EMBL" id="TMN78373.1"/>
    </source>
</evidence>
<sequence length="155" mass="17712">MEHSLADFLYDKCQNSDFLTAYLTGHLVIESLLKKQVAKVHSGVGAFSENMMFSNLIELCFKMEIITQDQLSVLKAINKMRNKLAHNLRYEPSSHELKDIYIKAKNAFSDMTDGLTQGIDSLSDPKWKHEPGDYTLSDLFIQISYDFDLLDEEAP</sequence>
<reference evidence="1 2" key="1">
    <citation type="submission" date="2017-12" db="EMBL/GenBank/DDBJ databases">
        <authorList>
            <person name="Paulsen S."/>
            <person name="Gram L.K."/>
        </authorList>
    </citation>
    <scope>NUCLEOTIDE SEQUENCE [LARGE SCALE GENOMIC DNA]</scope>
    <source>
        <strain evidence="1 2">S1607</strain>
    </source>
</reference>